<dbReference type="InterPro" id="IPR029052">
    <property type="entry name" value="Metallo-depent_PP-like"/>
</dbReference>
<evidence type="ECO:0000256" key="12">
    <source>
        <dbReference type="ARBA" id="ARBA00047268"/>
    </source>
</evidence>
<feature type="domain" description="Saposin B-type" evidence="15">
    <location>
        <begin position="139"/>
        <end position="223"/>
    </location>
</feature>
<dbReference type="GO" id="GO:0005615">
    <property type="term" value="C:extracellular space"/>
    <property type="evidence" value="ECO:0007669"/>
    <property type="project" value="TreeGrafter"/>
</dbReference>
<keyword evidence="11" id="KW-0326">Glycosidase</keyword>
<gene>
    <name evidence="16" type="ORF">g.28442</name>
</gene>
<dbReference type="SMART" id="SM00741">
    <property type="entry name" value="SapB"/>
    <property type="match status" value="1"/>
</dbReference>
<dbReference type="GO" id="GO:0005764">
    <property type="term" value="C:lysosome"/>
    <property type="evidence" value="ECO:0007669"/>
    <property type="project" value="TreeGrafter"/>
</dbReference>
<evidence type="ECO:0000256" key="13">
    <source>
        <dbReference type="ARBA" id="ARBA00059094"/>
    </source>
</evidence>
<dbReference type="Pfam" id="PF00149">
    <property type="entry name" value="Metallophos"/>
    <property type="match status" value="1"/>
</dbReference>
<dbReference type="Pfam" id="PF19272">
    <property type="entry name" value="ASMase_C"/>
    <property type="match status" value="1"/>
</dbReference>
<evidence type="ECO:0000313" key="16">
    <source>
        <dbReference type="EMBL" id="JAS05892.1"/>
    </source>
</evidence>
<evidence type="ECO:0000256" key="6">
    <source>
        <dbReference type="ARBA" id="ARBA00022729"/>
    </source>
</evidence>
<evidence type="ECO:0000256" key="5">
    <source>
        <dbReference type="ARBA" id="ARBA00022723"/>
    </source>
</evidence>
<sequence length="730" mass="83940">MSLPSSLCTILLTCTLLFAVTSGSPPWRGQWNLTSDLKIWEEFTLLSSDSLNDTDPILEGNVNRSHTLPPVPSLDEIEEQTMRQFEILKINYSRLLSALDLELSEDFRSGRHLPRIVDKALRLLNLKQVVQEVETSVMSKVSCTACTAGAGLLQHYIRAGKTKDDIIKITNQFCTKLKLQTPRVCEGITELFGGEVVYVLKRLKLGPEEICSFVIGDACGDVYNPTHEWNVVFPPVPKPPVQPIKPPSSTAATFKVLHISDTHFDPYYQEGTNADCNEPLCCRLTNGPALSPSTAAGRWGDYRKCDTPKKTVDHMLQHISTTHPDVDYILWTGDLPPHDVWNQTREENLNILKETVQQMTKLFPGIPIFPALGNHEAAPVNSFPPPFVTNDYSIEWLYDELDKQWHQWLPSSVSRTVRRGAFYSVLVRPGFRIISLNMNYCNNKNWWLLLNSTDPAKELQWFIYELQAAEFNGEKVHVIGHIPPGHSDCLKVWSRNFYSIINRYESTITAQFFGHTHYDEFEIFYDNEDLGRAISIAYIGPSVTPYFDLNPGYRIYYVDGDHDHTTRSVIDHESWIMNLKEANLYDYPIWYKLYSARSAYQMQSLLPQDWDTFVNKLAENESIFEQYYKHYWKNSPVRPNCDAECKKRIICDLRSGRSHDRKTLCQEIESRIDANTRTGWRAWFYNGIALSYVNYLTSFVWQANYISSLVNLFDYPPEKTLILHKSCGVE</sequence>
<evidence type="ECO:0000256" key="3">
    <source>
        <dbReference type="ARBA" id="ARBA00008234"/>
    </source>
</evidence>
<keyword evidence="5" id="KW-0479">Metal-binding</keyword>
<comment type="cofactor">
    <cofactor evidence="1">
        <name>Zn(2+)</name>
        <dbReference type="ChEBI" id="CHEBI:29105"/>
    </cofactor>
</comment>
<comment type="subcellular location">
    <subcellularLocation>
        <location evidence="2">Secreted</location>
    </subcellularLocation>
</comment>
<keyword evidence="10" id="KW-0325">Glycoprotein</keyword>
<evidence type="ECO:0000259" key="15">
    <source>
        <dbReference type="PROSITE" id="PS50015"/>
    </source>
</evidence>
<keyword evidence="6 14" id="KW-0732">Signal</keyword>
<evidence type="ECO:0000256" key="8">
    <source>
        <dbReference type="ARBA" id="ARBA00022833"/>
    </source>
</evidence>
<evidence type="ECO:0000256" key="1">
    <source>
        <dbReference type="ARBA" id="ARBA00001947"/>
    </source>
</evidence>
<keyword evidence="7" id="KW-0378">Hydrolase</keyword>
<feature type="signal peptide" evidence="14">
    <location>
        <begin position="1"/>
        <end position="23"/>
    </location>
</feature>
<keyword evidence="8" id="KW-0862">Zinc</keyword>
<name>A0A1B6BX76_9HEMI</name>
<dbReference type="EMBL" id="GEDC01031406">
    <property type="protein sequence ID" value="JAS05892.1"/>
    <property type="molecule type" value="Transcribed_RNA"/>
</dbReference>
<dbReference type="InterPro" id="IPR041805">
    <property type="entry name" value="ASMase/PPN1_MPP"/>
</dbReference>
<evidence type="ECO:0000256" key="2">
    <source>
        <dbReference type="ARBA" id="ARBA00004613"/>
    </source>
</evidence>
<dbReference type="PROSITE" id="PS50015">
    <property type="entry name" value="SAP_B"/>
    <property type="match status" value="1"/>
</dbReference>
<comment type="function">
    <text evidence="13">Converts sphingomyelin to ceramide.</text>
</comment>
<dbReference type="CDD" id="cd00842">
    <property type="entry name" value="MPP_ASMase"/>
    <property type="match status" value="1"/>
</dbReference>
<accession>A0A1B6BX76</accession>
<dbReference type="InterPro" id="IPR011001">
    <property type="entry name" value="Saposin-like"/>
</dbReference>
<organism evidence="16">
    <name type="scientific">Clastoptera arizonana</name>
    <name type="common">Arizona spittle bug</name>
    <dbReference type="NCBI Taxonomy" id="38151"/>
    <lineage>
        <taxon>Eukaryota</taxon>
        <taxon>Metazoa</taxon>
        <taxon>Ecdysozoa</taxon>
        <taxon>Arthropoda</taxon>
        <taxon>Hexapoda</taxon>
        <taxon>Insecta</taxon>
        <taxon>Pterygota</taxon>
        <taxon>Neoptera</taxon>
        <taxon>Paraneoptera</taxon>
        <taxon>Hemiptera</taxon>
        <taxon>Auchenorrhyncha</taxon>
        <taxon>Cercopoidea</taxon>
        <taxon>Clastopteridae</taxon>
        <taxon>Clastoptera</taxon>
    </lineage>
</organism>
<dbReference type="PANTHER" id="PTHR10340">
    <property type="entry name" value="SPHINGOMYELIN PHOSPHODIESTERASE"/>
    <property type="match status" value="1"/>
</dbReference>
<dbReference type="FunFam" id="1.10.225.10:FF:000010">
    <property type="entry name" value="Sphingomyelin phosphodiesterase"/>
    <property type="match status" value="1"/>
</dbReference>
<dbReference type="FunFam" id="3.60.21.10:FF:000077">
    <property type="entry name" value="Sphingomyelin phosphodiesterase"/>
    <property type="match status" value="1"/>
</dbReference>
<evidence type="ECO:0000256" key="9">
    <source>
        <dbReference type="ARBA" id="ARBA00023157"/>
    </source>
</evidence>
<dbReference type="InterPro" id="IPR045473">
    <property type="entry name" value="ASM_C"/>
</dbReference>
<evidence type="ECO:0000256" key="4">
    <source>
        <dbReference type="ARBA" id="ARBA00022525"/>
    </source>
</evidence>
<evidence type="ECO:0000256" key="14">
    <source>
        <dbReference type="SAM" id="SignalP"/>
    </source>
</evidence>
<evidence type="ECO:0000256" key="7">
    <source>
        <dbReference type="ARBA" id="ARBA00022801"/>
    </source>
</evidence>
<dbReference type="GO" id="GO:0016020">
    <property type="term" value="C:membrane"/>
    <property type="evidence" value="ECO:0007669"/>
    <property type="project" value="GOC"/>
</dbReference>
<evidence type="ECO:0000256" key="11">
    <source>
        <dbReference type="ARBA" id="ARBA00023295"/>
    </source>
</evidence>
<dbReference type="GO" id="GO:0046513">
    <property type="term" value="P:ceramide biosynthetic process"/>
    <property type="evidence" value="ECO:0007669"/>
    <property type="project" value="TreeGrafter"/>
</dbReference>
<dbReference type="Gene3D" id="3.60.21.10">
    <property type="match status" value="1"/>
</dbReference>
<protein>
    <recommendedName>
        <fullName evidence="15">Saposin B-type domain-containing protein</fullName>
    </recommendedName>
</protein>
<feature type="chain" id="PRO_5008579928" description="Saposin B-type domain-containing protein" evidence="14">
    <location>
        <begin position="24"/>
        <end position="730"/>
    </location>
</feature>
<proteinExistence type="inferred from homology"/>
<dbReference type="InterPro" id="IPR008139">
    <property type="entry name" value="SaposinB_dom"/>
</dbReference>
<dbReference type="GO" id="GO:0006685">
    <property type="term" value="P:sphingomyelin catabolic process"/>
    <property type="evidence" value="ECO:0007669"/>
    <property type="project" value="TreeGrafter"/>
</dbReference>
<dbReference type="Gene3D" id="1.10.225.10">
    <property type="entry name" value="Saposin-like"/>
    <property type="match status" value="1"/>
</dbReference>
<reference evidence="16" key="1">
    <citation type="submission" date="2015-12" db="EMBL/GenBank/DDBJ databases">
        <title>De novo transcriptome assembly of four potential Pierce s Disease insect vectors from Arizona vineyards.</title>
        <authorList>
            <person name="Tassone E.E."/>
        </authorList>
    </citation>
    <scope>NUCLEOTIDE SEQUENCE</scope>
</reference>
<dbReference type="GO" id="GO:0016798">
    <property type="term" value="F:hydrolase activity, acting on glycosyl bonds"/>
    <property type="evidence" value="ECO:0007669"/>
    <property type="project" value="UniProtKB-KW"/>
</dbReference>
<dbReference type="PANTHER" id="PTHR10340:SF34">
    <property type="entry name" value="SPHINGOMYELIN PHOSPHODIESTERASE"/>
    <property type="match status" value="1"/>
</dbReference>
<dbReference type="SUPFAM" id="SSF47862">
    <property type="entry name" value="Saposin"/>
    <property type="match status" value="1"/>
</dbReference>
<evidence type="ECO:0000256" key="10">
    <source>
        <dbReference type="ARBA" id="ARBA00023180"/>
    </source>
</evidence>
<comment type="catalytic activity">
    <reaction evidence="12">
        <text>a sphingomyelin + H2O = phosphocholine + an N-acylsphing-4-enine + H(+)</text>
        <dbReference type="Rhea" id="RHEA:19253"/>
        <dbReference type="ChEBI" id="CHEBI:15377"/>
        <dbReference type="ChEBI" id="CHEBI:15378"/>
        <dbReference type="ChEBI" id="CHEBI:17636"/>
        <dbReference type="ChEBI" id="CHEBI:52639"/>
        <dbReference type="ChEBI" id="CHEBI:295975"/>
        <dbReference type="EC" id="3.1.4.12"/>
    </reaction>
    <physiologicalReaction direction="left-to-right" evidence="12">
        <dbReference type="Rhea" id="RHEA:19254"/>
    </physiologicalReaction>
</comment>
<keyword evidence="4" id="KW-0964">Secreted</keyword>
<dbReference type="InterPro" id="IPR004843">
    <property type="entry name" value="Calcineurin-like_PHP"/>
</dbReference>
<keyword evidence="9" id="KW-1015">Disulfide bond</keyword>
<dbReference type="GO" id="GO:0061750">
    <property type="term" value="F:acid sphingomyelin phosphodiesterase activity"/>
    <property type="evidence" value="ECO:0007669"/>
    <property type="project" value="TreeGrafter"/>
</dbReference>
<dbReference type="GO" id="GO:0046872">
    <property type="term" value="F:metal ion binding"/>
    <property type="evidence" value="ECO:0007669"/>
    <property type="project" value="UniProtKB-KW"/>
</dbReference>
<dbReference type="AlphaFoldDB" id="A0A1B6BX76"/>
<comment type="similarity">
    <text evidence="3">Belongs to the acid sphingomyelinase family.</text>
</comment>
<dbReference type="SUPFAM" id="SSF56300">
    <property type="entry name" value="Metallo-dependent phosphatases"/>
    <property type="match status" value="1"/>
</dbReference>